<keyword evidence="4" id="KW-1185">Reference proteome</keyword>
<dbReference type="FunFam" id="3.30.70.270:FF:000003">
    <property type="entry name" value="Transposon Ty3-G Gag-Pol polyprotein"/>
    <property type="match status" value="1"/>
</dbReference>
<feature type="compositionally biased region" description="Gly residues" evidence="1">
    <location>
        <begin position="265"/>
        <end position="275"/>
    </location>
</feature>
<evidence type="ECO:0000256" key="1">
    <source>
        <dbReference type="SAM" id="MobiDB-lite"/>
    </source>
</evidence>
<dbReference type="Pfam" id="PF03732">
    <property type="entry name" value="Retrotrans_gag"/>
    <property type="match status" value="1"/>
</dbReference>
<evidence type="ECO:0000259" key="3">
    <source>
        <dbReference type="Pfam" id="PF03732"/>
    </source>
</evidence>
<dbReference type="InterPro" id="IPR021109">
    <property type="entry name" value="Peptidase_aspartic_dom_sf"/>
</dbReference>
<evidence type="ECO:0000259" key="2">
    <source>
        <dbReference type="Pfam" id="PF00078"/>
    </source>
</evidence>
<dbReference type="RefSeq" id="XP_009758768.1">
    <property type="nucleotide sequence ID" value="XM_009760466.1"/>
</dbReference>
<feature type="region of interest" description="Disordered" evidence="1">
    <location>
        <begin position="163"/>
        <end position="193"/>
    </location>
</feature>
<dbReference type="InterPro" id="IPR043128">
    <property type="entry name" value="Rev_trsase/Diguanyl_cyclase"/>
</dbReference>
<dbReference type="InterPro" id="IPR043502">
    <property type="entry name" value="DNA/RNA_pol_sf"/>
</dbReference>
<feature type="compositionally biased region" description="Basic and acidic residues" evidence="1">
    <location>
        <begin position="177"/>
        <end position="186"/>
    </location>
</feature>
<name>A0A1U7UX65_NICSY</name>
<accession>A0A1U7UX65</accession>
<dbReference type="Gene3D" id="3.30.70.270">
    <property type="match status" value="2"/>
</dbReference>
<feature type="region of interest" description="Disordered" evidence="1">
    <location>
        <begin position="236"/>
        <end position="281"/>
    </location>
</feature>
<gene>
    <name evidence="5" type="primary">LOC104211419</name>
</gene>
<feature type="domain" description="Retrotransposon gag" evidence="3">
    <location>
        <begin position="64"/>
        <end position="98"/>
    </location>
</feature>
<reference evidence="5" key="2">
    <citation type="submission" date="2025-08" db="UniProtKB">
        <authorList>
            <consortium name="RefSeq"/>
        </authorList>
    </citation>
    <scope>IDENTIFICATION</scope>
    <source>
        <tissue evidence="5">Leaf</tissue>
    </source>
</reference>
<dbReference type="STRING" id="4096.A0A1U7UX65"/>
<dbReference type="Pfam" id="PF08284">
    <property type="entry name" value="RVP_2"/>
    <property type="match status" value="1"/>
</dbReference>
<proteinExistence type="predicted"/>
<dbReference type="Gene3D" id="2.40.70.10">
    <property type="entry name" value="Acid Proteases"/>
    <property type="match status" value="1"/>
</dbReference>
<dbReference type="OrthoDB" id="437338at2759"/>
<evidence type="ECO:0000313" key="4">
    <source>
        <dbReference type="Proteomes" id="UP000189701"/>
    </source>
</evidence>
<dbReference type="SUPFAM" id="SSF56672">
    <property type="entry name" value="DNA/RNA polymerases"/>
    <property type="match status" value="1"/>
</dbReference>
<dbReference type="Pfam" id="PF00078">
    <property type="entry name" value="RVT_1"/>
    <property type="match status" value="1"/>
</dbReference>
<dbReference type="InterPro" id="IPR053134">
    <property type="entry name" value="RNA-dir_DNA_polymerase"/>
</dbReference>
<feature type="domain" description="Reverse transcriptase" evidence="2">
    <location>
        <begin position="492"/>
        <end position="614"/>
    </location>
</feature>
<reference evidence="4" key="1">
    <citation type="journal article" date="2013" name="Genome Biol.">
        <title>Reference genomes and transcriptomes of Nicotiana sylvestris and Nicotiana tomentosiformis.</title>
        <authorList>
            <person name="Sierro N."/>
            <person name="Battey J.N."/>
            <person name="Ouadi S."/>
            <person name="Bovet L."/>
            <person name="Goepfert S."/>
            <person name="Bakaher N."/>
            <person name="Peitsch M.C."/>
            <person name="Ivanov N.V."/>
        </authorList>
    </citation>
    <scope>NUCLEOTIDE SEQUENCE [LARGE SCALE GENOMIC DNA]</scope>
</reference>
<dbReference type="Proteomes" id="UP000189701">
    <property type="component" value="Unplaced"/>
</dbReference>
<dbReference type="CDD" id="cd00303">
    <property type="entry name" value="retropepsin_like"/>
    <property type="match status" value="1"/>
</dbReference>
<dbReference type="eggNOG" id="KOG0017">
    <property type="taxonomic scope" value="Eukaryota"/>
</dbReference>
<sequence>MPGEIGLEARWYESFFTWPLPLVIGSSSTEDPQDFIDHMYRVLGVMHASVTEAVELASFRLRDVREARLDQFLSLKQGDMSVRDYSHKFNSLARYAPDIAIAQTTEDFSRRIRDTRRDMEQSKMVRTMGSYREPRGDFRPPLHQYLPRSANSFPPQMQGQRFDHYIQPRPGQSSVHPEGRRQEHSAQMRQPTPPCTQCGKLQTGQCRQGSSACYHCGQTRYFINWCPGLVRGAPTQPSGSTAAFSPSVRAPQPGPQSTQGRGRGRGGGDTSGSSGGQNHFYALTGRQDSEASPDVVTSILTIHFHAIYALIDPCSTFSYINPFIAGKLDMRSELFPQSVEVSMPVGDSIIANHVYRGCTMLINDRPTSVDLVELVMLDFDFIMGMDWLAACYANIDCRAKSVRFHFPGEPFLEWKGNAATPKGKFISYLRARMFIAKGCIYHLVHVRDINKEPATLQSVPIVNEFPTNGSTELRELKEQLKGLLNKGFIMPSTSPLGALIDLRSGYHQLRVRDIDIPKTTFRTRYDHFEFLVMSFGLKNAPTAFMDLMNRVFKLFLDEFVIAFIDDILIYSRSKVEHADHLRGVLQTLQDCRLYAKFSKCEFWLTSVAFLGHVITGDGIKVDGQKIEALMTWLRSLNPTEVRSFLGLARYYRRLVEGFSSISAPLTKLTHN</sequence>
<dbReference type="InterPro" id="IPR000477">
    <property type="entry name" value="RT_dom"/>
</dbReference>
<dbReference type="PANTHER" id="PTHR24559">
    <property type="entry name" value="TRANSPOSON TY3-I GAG-POL POLYPROTEIN"/>
    <property type="match status" value="1"/>
</dbReference>
<dbReference type="AlphaFoldDB" id="A0A1U7UX65"/>
<feature type="region of interest" description="Disordered" evidence="1">
    <location>
        <begin position="119"/>
        <end position="138"/>
    </location>
</feature>
<evidence type="ECO:0000313" key="5">
    <source>
        <dbReference type="RefSeq" id="XP_009758768.1"/>
    </source>
</evidence>
<dbReference type="CDD" id="cd01647">
    <property type="entry name" value="RT_LTR"/>
    <property type="match status" value="1"/>
</dbReference>
<organism evidence="4 5">
    <name type="scientific">Nicotiana sylvestris</name>
    <name type="common">Wood tobacco</name>
    <name type="synonym">South American tobacco</name>
    <dbReference type="NCBI Taxonomy" id="4096"/>
    <lineage>
        <taxon>Eukaryota</taxon>
        <taxon>Viridiplantae</taxon>
        <taxon>Streptophyta</taxon>
        <taxon>Embryophyta</taxon>
        <taxon>Tracheophyta</taxon>
        <taxon>Spermatophyta</taxon>
        <taxon>Magnoliopsida</taxon>
        <taxon>eudicotyledons</taxon>
        <taxon>Gunneridae</taxon>
        <taxon>Pentapetalae</taxon>
        <taxon>asterids</taxon>
        <taxon>lamiids</taxon>
        <taxon>Solanales</taxon>
        <taxon>Solanaceae</taxon>
        <taxon>Nicotianoideae</taxon>
        <taxon>Nicotianeae</taxon>
        <taxon>Nicotiana</taxon>
    </lineage>
</organism>
<dbReference type="InterPro" id="IPR005162">
    <property type="entry name" value="Retrotrans_gag_dom"/>
</dbReference>
<protein>
    <submittedName>
        <fullName evidence="5">Uncharacterized protein LOC104211419</fullName>
    </submittedName>
</protein>
<dbReference type="PANTHER" id="PTHR24559:SF444">
    <property type="entry name" value="REVERSE TRANSCRIPTASE DOMAIN-CONTAINING PROTEIN"/>
    <property type="match status" value="1"/>
</dbReference>